<evidence type="ECO:0000313" key="9">
    <source>
        <dbReference type="Proteomes" id="UP000472727"/>
    </source>
</evidence>
<dbReference type="PANTHER" id="PTHR10165:SF84">
    <property type="entry name" value="PHOSPHATIDIC ACID PHOSPHATASE BETA"/>
    <property type="match status" value="1"/>
</dbReference>
<evidence type="ECO:0000256" key="1">
    <source>
        <dbReference type="ARBA" id="ARBA00004141"/>
    </source>
</evidence>
<evidence type="ECO:0000256" key="3">
    <source>
        <dbReference type="ARBA" id="ARBA00022692"/>
    </source>
</evidence>
<proteinExistence type="inferred from homology"/>
<keyword evidence="5 6" id="KW-0472">Membrane</keyword>
<feature type="transmembrane region" description="Helical" evidence="6">
    <location>
        <begin position="224"/>
        <end position="243"/>
    </location>
</feature>
<dbReference type="GO" id="GO:0006644">
    <property type="term" value="P:phospholipid metabolic process"/>
    <property type="evidence" value="ECO:0007669"/>
    <property type="project" value="InterPro"/>
</dbReference>
<dbReference type="GO" id="GO:0008195">
    <property type="term" value="F:phosphatidate phosphatase activity"/>
    <property type="evidence" value="ECO:0007669"/>
    <property type="project" value="TreeGrafter"/>
</dbReference>
<dbReference type="EMBL" id="WIWS01000043">
    <property type="protein sequence ID" value="KAF3217840.1"/>
    <property type="molecule type" value="Genomic_DNA"/>
</dbReference>
<protein>
    <recommendedName>
        <fullName evidence="7">Phosphatidic acid phosphatase type 2/haloperoxidase domain-containing protein</fullName>
    </recommendedName>
</protein>
<evidence type="ECO:0000256" key="2">
    <source>
        <dbReference type="ARBA" id="ARBA00008816"/>
    </source>
</evidence>
<dbReference type="InterPro" id="IPR036938">
    <property type="entry name" value="PAP2/HPO_sf"/>
</dbReference>
<dbReference type="PANTHER" id="PTHR10165">
    <property type="entry name" value="LIPID PHOSPHATE PHOSPHATASE"/>
    <property type="match status" value="1"/>
</dbReference>
<comment type="similarity">
    <text evidence="2">Belongs to the PA-phosphatase related phosphoesterase family.</text>
</comment>
<name>A0A7C8UXD7_ORBOL</name>
<dbReference type="InterPro" id="IPR043216">
    <property type="entry name" value="PAP-like"/>
</dbReference>
<dbReference type="GO" id="GO:0046839">
    <property type="term" value="P:phospholipid dephosphorylation"/>
    <property type="evidence" value="ECO:0007669"/>
    <property type="project" value="TreeGrafter"/>
</dbReference>
<feature type="transmembrane region" description="Helical" evidence="6">
    <location>
        <begin position="120"/>
        <end position="141"/>
    </location>
</feature>
<evidence type="ECO:0000256" key="6">
    <source>
        <dbReference type="SAM" id="Phobius"/>
    </source>
</evidence>
<sequence length="366" mass="40126">MEEAASSVGIQPTRPTSGSLPITRRPFPMLCCLPPPVYDCIRRCGLDWFVILWIGAVTLSLDKWMPNVGGNHRYFRIPSASLNNTSSTYASASTASSAFTPLHSGASELDHPARRQIIPFWLSAVLEIGIPGFVVGLLNLICNNGSMRDCARAMLGVVNSLLICCFFQVIMKVFIGGFRPGFLELCRPRPGVHHGVGYDGTYFKSEICTGDHNMIAWGLESFPSGHVATACGAAVFLSLYLNAKLKIFADYRANPLLIVLCLSPLALAVLMAGAISIDMSHHWHDILAGAILGSLVAILCYRNAYAAVFDYRWNHIPLEASSRGGANMRSIFLRYSKVLTSRSFFGAWYLGEKGHESRVLKNRDFA</sequence>
<feature type="domain" description="Phosphatidic acid phosphatase type 2/haloperoxidase" evidence="7">
    <location>
        <begin position="155"/>
        <end position="301"/>
    </location>
</feature>
<dbReference type="SUPFAM" id="SSF48317">
    <property type="entry name" value="Acid phosphatase/Vanadium-dependent haloperoxidase"/>
    <property type="match status" value="1"/>
</dbReference>
<comment type="subcellular location">
    <subcellularLocation>
        <location evidence="1">Membrane</location>
        <topology evidence="1">Multi-pass membrane protein</topology>
    </subcellularLocation>
</comment>
<feature type="transmembrane region" description="Helical" evidence="6">
    <location>
        <begin position="283"/>
        <end position="301"/>
    </location>
</feature>
<evidence type="ECO:0000259" key="7">
    <source>
        <dbReference type="SMART" id="SM00014"/>
    </source>
</evidence>
<organism evidence="8 9">
    <name type="scientific">Orbilia oligospora</name>
    <name type="common">Nematode-trapping fungus</name>
    <name type="synonym">Arthrobotrys oligospora</name>
    <dbReference type="NCBI Taxonomy" id="2813651"/>
    <lineage>
        <taxon>Eukaryota</taxon>
        <taxon>Fungi</taxon>
        <taxon>Dikarya</taxon>
        <taxon>Ascomycota</taxon>
        <taxon>Pezizomycotina</taxon>
        <taxon>Orbiliomycetes</taxon>
        <taxon>Orbiliales</taxon>
        <taxon>Orbiliaceae</taxon>
        <taxon>Orbilia</taxon>
    </lineage>
</organism>
<gene>
    <name evidence="8" type="ORF">TWF106_007803</name>
</gene>
<dbReference type="Pfam" id="PF01569">
    <property type="entry name" value="PAP2"/>
    <property type="match status" value="1"/>
</dbReference>
<dbReference type="Proteomes" id="UP000472727">
    <property type="component" value="Unassembled WGS sequence"/>
</dbReference>
<reference evidence="8 9" key="1">
    <citation type="submission" date="2019-06" db="EMBL/GenBank/DDBJ databases">
        <authorList>
            <person name="Palmer J.M."/>
        </authorList>
    </citation>
    <scope>NUCLEOTIDE SEQUENCE [LARGE SCALE GENOMIC DNA]</scope>
    <source>
        <strain evidence="8 9">TWF106</strain>
    </source>
</reference>
<keyword evidence="3 6" id="KW-0812">Transmembrane</keyword>
<evidence type="ECO:0000313" key="8">
    <source>
        <dbReference type="EMBL" id="KAF3217840.1"/>
    </source>
</evidence>
<comment type="caution">
    <text evidence="8">The sequence shown here is derived from an EMBL/GenBank/DDBJ whole genome shotgun (WGS) entry which is preliminary data.</text>
</comment>
<feature type="transmembrane region" description="Helical" evidence="6">
    <location>
        <begin position="255"/>
        <end position="277"/>
    </location>
</feature>
<evidence type="ECO:0000256" key="4">
    <source>
        <dbReference type="ARBA" id="ARBA00022989"/>
    </source>
</evidence>
<dbReference type="GO" id="GO:0016020">
    <property type="term" value="C:membrane"/>
    <property type="evidence" value="ECO:0007669"/>
    <property type="project" value="UniProtKB-SubCell"/>
</dbReference>
<dbReference type="Gene3D" id="1.20.144.10">
    <property type="entry name" value="Phosphatidic acid phosphatase type 2/haloperoxidase"/>
    <property type="match status" value="1"/>
</dbReference>
<dbReference type="AlphaFoldDB" id="A0A7C8UXD7"/>
<keyword evidence="4 6" id="KW-1133">Transmembrane helix</keyword>
<accession>A0A7C8UXD7</accession>
<evidence type="ECO:0000256" key="5">
    <source>
        <dbReference type="ARBA" id="ARBA00023136"/>
    </source>
</evidence>
<feature type="transmembrane region" description="Helical" evidence="6">
    <location>
        <begin position="153"/>
        <end position="175"/>
    </location>
</feature>
<dbReference type="SMART" id="SM00014">
    <property type="entry name" value="acidPPc"/>
    <property type="match status" value="1"/>
</dbReference>
<dbReference type="InterPro" id="IPR000326">
    <property type="entry name" value="PAP2/HPO"/>
</dbReference>